<protein>
    <submittedName>
        <fullName evidence="2">Uncharacterized protein</fullName>
    </submittedName>
</protein>
<reference evidence="2" key="1">
    <citation type="submission" date="2022-11" db="UniProtKB">
        <authorList>
            <consortium name="WormBaseParasite"/>
        </authorList>
    </citation>
    <scope>IDENTIFICATION</scope>
</reference>
<proteinExistence type="predicted"/>
<accession>A0A915HHJ5</accession>
<dbReference type="Proteomes" id="UP000887565">
    <property type="component" value="Unplaced"/>
</dbReference>
<organism evidence="1 2">
    <name type="scientific">Romanomermis culicivorax</name>
    <name type="common">Nematode worm</name>
    <dbReference type="NCBI Taxonomy" id="13658"/>
    <lineage>
        <taxon>Eukaryota</taxon>
        <taxon>Metazoa</taxon>
        <taxon>Ecdysozoa</taxon>
        <taxon>Nematoda</taxon>
        <taxon>Enoplea</taxon>
        <taxon>Dorylaimia</taxon>
        <taxon>Mermithida</taxon>
        <taxon>Mermithoidea</taxon>
        <taxon>Mermithidae</taxon>
        <taxon>Romanomermis</taxon>
    </lineage>
</organism>
<keyword evidence="1" id="KW-1185">Reference proteome</keyword>
<evidence type="ECO:0000313" key="1">
    <source>
        <dbReference type="Proteomes" id="UP000887565"/>
    </source>
</evidence>
<name>A0A915HHJ5_ROMCU</name>
<dbReference type="WBParaSite" id="nRc.2.0.1.t01103-RA">
    <property type="protein sequence ID" value="nRc.2.0.1.t01103-RA"/>
    <property type="gene ID" value="nRc.2.0.1.g01103"/>
</dbReference>
<evidence type="ECO:0000313" key="2">
    <source>
        <dbReference type="WBParaSite" id="nRc.2.0.1.t01103-RA"/>
    </source>
</evidence>
<sequence length="124" mass="14588">MISSCYTYVSYGTVPHLMETPHLVRSFLGLQSDPYEPGFDVQFTTYLQKYTDFRPHNFAIYFFHTFMGFVFTIPETNLMDELGIEKIIYKPMKDKSRQKNYGGQECVLEANFQELGTRNNELRI</sequence>
<dbReference type="AlphaFoldDB" id="A0A915HHJ5"/>